<proteinExistence type="predicted"/>
<keyword evidence="1" id="KW-1185">Reference proteome</keyword>
<dbReference type="RefSeq" id="XP_021286368.1">
    <property type="nucleotide sequence ID" value="XM_021430693.1"/>
</dbReference>
<reference evidence="2" key="1">
    <citation type="submission" date="2025-08" db="UniProtKB">
        <authorList>
            <consortium name="RefSeq"/>
        </authorList>
    </citation>
    <scope>IDENTIFICATION</scope>
    <source>
        <tissue evidence="2">Leaf</tissue>
    </source>
</reference>
<sequence>MIRLMVVDAVYVLDAIVGFDSNDQATRCASAYIPPGGYKQFLNSYGLKGKRLGIVRNPFLKIVEGLGLGQTFETHLQTLRGEGAVLVDNLQIANIDVILNFNSSGEALATLAEFKLSLNAYLQELVASPVRSLADIIAFNLKFPDLELTDKIGQDIFLAAQATNGIGAQERAALSNLENLSRNGFEKLMSDYKLDALVTAGSDVSPIYAIGGFPAIIVPAGYDSQGVPIGLSFGGLKGSEPKLIEIAYGFEQATKIRKPPSFKP</sequence>
<dbReference type="AlphaFoldDB" id="A0A6J1AHC5"/>
<dbReference type="InterPro" id="IPR036928">
    <property type="entry name" value="AS_sf"/>
</dbReference>
<protein>
    <submittedName>
        <fullName evidence="2">Amidase C869.01</fullName>
    </submittedName>
</protein>
<name>A0A6J1AHC5_9ROSI</name>
<dbReference type="GeneID" id="110418078"/>
<dbReference type="OrthoDB" id="566138at2759"/>
<dbReference type="Proteomes" id="UP000504621">
    <property type="component" value="Unplaced"/>
</dbReference>
<dbReference type="PANTHER" id="PTHR42678:SF34">
    <property type="entry name" value="OS04G0183300 PROTEIN"/>
    <property type="match status" value="1"/>
</dbReference>
<accession>A0A6J1AHC5</accession>
<evidence type="ECO:0000313" key="2">
    <source>
        <dbReference type="RefSeq" id="XP_021286368.1"/>
    </source>
</evidence>
<organism evidence="1 2">
    <name type="scientific">Herrania umbratica</name>
    <dbReference type="NCBI Taxonomy" id="108875"/>
    <lineage>
        <taxon>Eukaryota</taxon>
        <taxon>Viridiplantae</taxon>
        <taxon>Streptophyta</taxon>
        <taxon>Embryophyta</taxon>
        <taxon>Tracheophyta</taxon>
        <taxon>Spermatophyta</taxon>
        <taxon>Magnoliopsida</taxon>
        <taxon>eudicotyledons</taxon>
        <taxon>Gunneridae</taxon>
        <taxon>Pentapetalae</taxon>
        <taxon>rosids</taxon>
        <taxon>malvids</taxon>
        <taxon>Malvales</taxon>
        <taxon>Malvaceae</taxon>
        <taxon>Byttnerioideae</taxon>
        <taxon>Herrania</taxon>
    </lineage>
</organism>
<dbReference type="SUPFAM" id="SSF75304">
    <property type="entry name" value="Amidase signature (AS) enzymes"/>
    <property type="match status" value="1"/>
</dbReference>
<dbReference type="Gene3D" id="3.90.1300.10">
    <property type="entry name" value="Amidase signature (AS) domain"/>
    <property type="match status" value="1"/>
</dbReference>
<dbReference type="PANTHER" id="PTHR42678">
    <property type="entry name" value="AMIDASE"/>
    <property type="match status" value="1"/>
</dbReference>
<evidence type="ECO:0000313" key="1">
    <source>
        <dbReference type="Proteomes" id="UP000504621"/>
    </source>
</evidence>
<gene>
    <name evidence="2" type="primary">LOC110418078</name>
</gene>